<comment type="caution">
    <text evidence="8">The sequence shown here is derived from an EMBL/GenBank/DDBJ whole genome shotgun (WGS) entry which is preliminary data.</text>
</comment>
<keyword evidence="3 6" id="KW-0812">Transmembrane</keyword>
<organism evidence="8 9">
    <name type="scientific">Candidatus Ozemobacter sibiricus</name>
    <dbReference type="NCBI Taxonomy" id="2268124"/>
    <lineage>
        <taxon>Bacteria</taxon>
        <taxon>Candidatus Ozemobacteria</taxon>
        <taxon>Candidatus Ozemobacterales</taxon>
        <taxon>Candidatus Ozemobacteraceae</taxon>
        <taxon>Candidatus Ozemobacter</taxon>
    </lineage>
</organism>
<feature type="transmembrane region" description="Helical" evidence="6">
    <location>
        <begin position="86"/>
        <end position="107"/>
    </location>
</feature>
<evidence type="ECO:0000256" key="3">
    <source>
        <dbReference type="ARBA" id="ARBA00022692"/>
    </source>
</evidence>
<dbReference type="InterPro" id="IPR037185">
    <property type="entry name" value="EmrE-like"/>
</dbReference>
<feature type="transmembrane region" description="Helical" evidence="6">
    <location>
        <begin position="180"/>
        <end position="201"/>
    </location>
</feature>
<dbReference type="Proteomes" id="UP000252355">
    <property type="component" value="Unassembled WGS sequence"/>
</dbReference>
<reference evidence="8 9" key="1">
    <citation type="submission" date="2018-05" db="EMBL/GenBank/DDBJ databases">
        <title>A metagenomic window into the 2 km-deep terrestrial subsurface aquifer revealed taxonomically and functionally diverse microbial community comprising novel uncultured bacterial lineages.</title>
        <authorList>
            <person name="Kadnikov V.V."/>
            <person name="Mardanov A.V."/>
            <person name="Beletsky A.V."/>
            <person name="Banks D."/>
            <person name="Pimenov N.V."/>
            <person name="Frank Y.A."/>
            <person name="Karnachuk O.V."/>
            <person name="Ravin N.V."/>
        </authorList>
    </citation>
    <scope>NUCLEOTIDE SEQUENCE [LARGE SCALE GENOMIC DNA]</scope>
    <source>
        <strain evidence="8">BY5</strain>
    </source>
</reference>
<feature type="transmembrane region" description="Helical" evidence="6">
    <location>
        <begin position="116"/>
        <end position="137"/>
    </location>
</feature>
<proteinExistence type="inferred from homology"/>
<feature type="domain" description="EamA" evidence="7">
    <location>
        <begin position="4"/>
        <end position="129"/>
    </location>
</feature>
<feature type="domain" description="EamA" evidence="7">
    <location>
        <begin position="145"/>
        <end position="281"/>
    </location>
</feature>
<dbReference type="AlphaFoldDB" id="A0A367ZD34"/>
<evidence type="ECO:0000256" key="6">
    <source>
        <dbReference type="SAM" id="Phobius"/>
    </source>
</evidence>
<evidence type="ECO:0000256" key="2">
    <source>
        <dbReference type="ARBA" id="ARBA00007362"/>
    </source>
</evidence>
<evidence type="ECO:0000256" key="4">
    <source>
        <dbReference type="ARBA" id="ARBA00022989"/>
    </source>
</evidence>
<accession>A0A367ZD34</accession>
<evidence type="ECO:0000313" key="8">
    <source>
        <dbReference type="EMBL" id="RCK76006.1"/>
    </source>
</evidence>
<evidence type="ECO:0000256" key="5">
    <source>
        <dbReference type="ARBA" id="ARBA00023136"/>
    </source>
</evidence>
<evidence type="ECO:0000313" key="9">
    <source>
        <dbReference type="Proteomes" id="UP000252355"/>
    </source>
</evidence>
<gene>
    <name evidence="8" type="ORF">OZSIB_3353</name>
</gene>
<feature type="transmembrane region" description="Helical" evidence="6">
    <location>
        <begin position="143"/>
        <end position="168"/>
    </location>
</feature>
<comment type="subcellular location">
    <subcellularLocation>
        <location evidence="1">Membrane</location>
        <topology evidence="1">Multi-pass membrane protein</topology>
    </subcellularLocation>
</comment>
<feature type="transmembrane region" description="Helical" evidence="6">
    <location>
        <begin position="264"/>
        <end position="281"/>
    </location>
</feature>
<keyword evidence="5 6" id="KW-0472">Membrane</keyword>
<feature type="transmembrane region" description="Helical" evidence="6">
    <location>
        <begin position="60"/>
        <end position="80"/>
    </location>
</feature>
<feature type="transmembrane region" description="Helical" evidence="6">
    <location>
        <begin position="29"/>
        <end position="48"/>
    </location>
</feature>
<dbReference type="PANTHER" id="PTHR32322:SF2">
    <property type="entry name" value="EAMA DOMAIN-CONTAINING PROTEIN"/>
    <property type="match status" value="1"/>
</dbReference>
<sequence length="296" mass="30995">MQVAVAAGLWGAAYPLTKGALASLPAISLGFARFALASGVLMALTRSGPLAGIAPEDRRAMGWLAFWGTFVLVLGMNFGLRWAPGIASSIISGTPPLFTIILAAIWWREPWQGRQFIAVGLALLGLFLLAGDAPATVAQGPEYWLGLGLVTVPQIAWAIYGLLGKAVIARYPWTAVCRDTFALGALMLAPFAAVEAIWLGLGTWGSRELLTLLYLGVCNSVVTYGLWNSALAMIPVATASFVLYLQPISGAILSAVLFGERLGSAGLLGTLLIFAALALVLRPGPTSPHEEPAPAP</sequence>
<comment type="similarity">
    <text evidence="2">Belongs to the EamA transporter family.</text>
</comment>
<dbReference type="PANTHER" id="PTHR32322">
    <property type="entry name" value="INNER MEMBRANE TRANSPORTER"/>
    <property type="match status" value="1"/>
</dbReference>
<evidence type="ECO:0000259" key="7">
    <source>
        <dbReference type="Pfam" id="PF00892"/>
    </source>
</evidence>
<dbReference type="InterPro" id="IPR050638">
    <property type="entry name" value="AA-Vitamin_Transporters"/>
</dbReference>
<dbReference type="InterPro" id="IPR000620">
    <property type="entry name" value="EamA_dom"/>
</dbReference>
<keyword evidence="4 6" id="KW-1133">Transmembrane helix</keyword>
<protein>
    <submittedName>
        <fullName evidence="8">Permeases of the drug/metabolite transporter (DMT) superfamily</fullName>
    </submittedName>
</protein>
<dbReference type="GO" id="GO:0016020">
    <property type="term" value="C:membrane"/>
    <property type="evidence" value="ECO:0007669"/>
    <property type="project" value="UniProtKB-SubCell"/>
</dbReference>
<dbReference type="EMBL" id="QOQW01000036">
    <property type="protein sequence ID" value="RCK76006.1"/>
    <property type="molecule type" value="Genomic_DNA"/>
</dbReference>
<dbReference type="SUPFAM" id="SSF103481">
    <property type="entry name" value="Multidrug resistance efflux transporter EmrE"/>
    <property type="match status" value="2"/>
</dbReference>
<name>A0A367ZD34_9BACT</name>
<evidence type="ECO:0000256" key="1">
    <source>
        <dbReference type="ARBA" id="ARBA00004141"/>
    </source>
</evidence>
<feature type="transmembrane region" description="Helical" evidence="6">
    <location>
        <begin position="213"/>
        <end position="234"/>
    </location>
</feature>
<dbReference type="Pfam" id="PF00892">
    <property type="entry name" value="EamA"/>
    <property type="match status" value="2"/>
</dbReference>